<accession>A0A3M0M3Z4</accession>
<organism evidence="1 2">
    <name type="scientific">Paracoccus alkanivorans</name>
    <dbReference type="NCBI Taxonomy" id="2116655"/>
    <lineage>
        <taxon>Bacteria</taxon>
        <taxon>Pseudomonadati</taxon>
        <taxon>Pseudomonadota</taxon>
        <taxon>Alphaproteobacteria</taxon>
        <taxon>Rhodobacterales</taxon>
        <taxon>Paracoccaceae</taxon>
        <taxon>Paracoccus</taxon>
    </lineage>
</organism>
<proteinExistence type="predicted"/>
<dbReference type="SUPFAM" id="SSF103025">
    <property type="entry name" value="Folate-binding domain"/>
    <property type="match status" value="1"/>
</dbReference>
<evidence type="ECO:0000313" key="2">
    <source>
        <dbReference type="Proteomes" id="UP000273516"/>
    </source>
</evidence>
<evidence type="ECO:0000313" key="1">
    <source>
        <dbReference type="EMBL" id="RMC32115.1"/>
    </source>
</evidence>
<dbReference type="InterPro" id="IPR027266">
    <property type="entry name" value="TrmE/GcvT-like"/>
</dbReference>
<dbReference type="EMBL" id="QOKZ01000010">
    <property type="protein sequence ID" value="RMC32115.1"/>
    <property type="molecule type" value="Genomic_DNA"/>
</dbReference>
<gene>
    <name evidence="1" type="ORF">C9E81_19775</name>
</gene>
<dbReference type="OrthoDB" id="7356349at2"/>
<comment type="caution">
    <text evidence="1">The sequence shown here is derived from an EMBL/GenBank/DDBJ whole genome shotgun (WGS) entry which is preliminary data.</text>
</comment>
<protein>
    <submittedName>
        <fullName evidence="1">Sarcosine oxidase subunit gamma</fullName>
    </submittedName>
</protein>
<sequence>MEDACVTDLTPITALGGSAPAAHQFGPLRISENPDVALVSLALRRGATQPAPMGLELPGPGQWVAGNGVAAFWTGPGQWMIEAEGRATEDFAAALAVEASGCSITEQTDAWTVFEIVSGNGGAPIRALMEKLVNLDAGAFGPGSATRTGLHHMSAYVIRRADDRLAIIGMRSMAVALWHALDETAERLKGELQ</sequence>
<dbReference type="AlphaFoldDB" id="A0A3M0M3Z4"/>
<dbReference type="Gene3D" id="3.30.1360.120">
    <property type="entry name" value="Probable tRNA modification gtpase trme, domain 1"/>
    <property type="match status" value="1"/>
</dbReference>
<dbReference type="Proteomes" id="UP000273516">
    <property type="component" value="Unassembled WGS sequence"/>
</dbReference>
<name>A0A3M0M3Z4_9RHOB</name>
<keyword evidence="2" id="KW-1185">Reference proteome</keyword>
<reference evidence="1 2" key="1">
    <citation type="submission" date="2018-07" db="EMBL/GenBank/DDBJ databases">
        <authorList>
            <person name="Zhang Y."/>
            <person name="Wang L."/>
            <person name="Ma S."/>
        </authorList>
    </citation>
    <scope>NUCLEOTIDE SEQUENCE [LARGE SCALE GENOMIC DNA]</scope>
    <source>
        <strain evidence="1 2">4-2</strain>
    </source>
</reference>